<evidence type="ECO:0000256" key="7">
    <source>
        <dbReference type="ARBA" id="ARBA00022723"/>
    </source>
</evidence>
<sequence>MIGPAARSPSRLAAPAIGNRAIAGRSWSRPGRLSAQPLAAQRSDRAAARAAPAAINGSPTKPSPDAGAHTDTAAAASPSAYPWLQQWYPVAVAADLPTDRPHPFTLFGRQLVLWRDAAGAWRCFQDACPHRLAPLSEGRVVEGQLVCSYHGWSFEGTGKCTRVPQAMDERSEAAACGSRRACAATQPTAEAAGLVWVWPDASPGAPEQAAAAPLPVHPDLLAGGAGGGATPGSGSFVNIGGGWLVRECPYGFDTMIENILDPGHVMWAPHGLLGRREDAVPYAVKLQGEISLEGGFATSLGASSRKLEVQRRSLEFRPPCFVRQTIAPGELGPGPTGWLPPCHAPSKGSSLVTCGYAVPSRPGHCLLVTTSYAEAGSGAGGLRAALGLVPRWLLHVYTQEVLDGDLILLHGQERRLEKAGGSWRSAFFMPTPSDGAVVAFRRWFDDMAGGVGGLPWAGGGGLPPEEESKEKLLDRLHQHTQHCPSCSAALARARTGQRAGLGLAAAATAAAAWLPGTPPALSAAVALGGVALAGLASWVEPLFVFKDYFHAER</sequence>
<dbReference type="AlphaFoldDB" id="E1ZCV7"/>
<dbReference type="GO" id="GO:0046872">
    <property type="term" value="F:metal ion binding"/>
    <property type="evidence" value="ECO:0007669"/>
    <property type="project" value="UniProtKB-KW"/>
</dbReference>
<dbReference type="SUPFAM" id="SSF55961">
    <property type="entry name" value="Bet v1-like"/>
    <property type="match status" value="1"/>
</dbReference>
<dbReference type="FunCoup" id="E1ZCV7">
    <property type="interactions" value="48"/>
</dbReference>
<keyword evidence="6" id="KW-0001">2Fe-2S</keyword>
<dbReference type="RefSeq" id="XP_005848216.1">
    <property type="nucleotide sequence ID" value="XM_005848154.1"/>
</dbReference>
<reference evidence="16 17" key="1">
    <citation type="journal article" date="2010" name="Plant Cell">
        <title>The Chlorella variabilis NC64A genome reveals adaptation to photosymbiosis, coevolution with viruses, and cryptic sex.</title>
        <authorList>
            <person name="Blanc G."/>
            <person name="Duncan G."/>
            <person name="Agarkova I."/>
            <person name="Borodovsky M."/>
            <person name="Gurnon J."/>
            <person name="Kuo A."/>
            <person name="Lindquist E."/>
            <person name="Lucas S."/>
            <person name="Pangilinan J."/>
            <person name="Polle J."/>
            <person name="Salamov A."/>
            <person name="Terry A."/>
            <person name="Yamada T."/>
            <person name="Dunigan D.D."/>
            <person name="Grigoriev I.V."/>
            <person name="Claverie J.M."/>
            <person name="Van Etten J.L."/>
        </authorList>
    </citation>
    <scope>NUCLEOTIDE SEQUENCE [LARGE SCALE GENOMIC DNA]</scope>
    <source>
        <strain evidence="16 17">NC64A</strain>
    </source>
</reference>
<dbReference type="Pfam" id="PF00355">
    <property type="entry name" value="Rieske"/>
    <property type="match status" value="1"/>
</dbReference>
<keyword evidence="5" id="KW-0812">Transmembrane</keyword>
<dbReference type="EMBL" id="GL433842">
    <property type="protein sequence ID" value="EFN56114.1"/>
    <property type="molecule type" value="Genomic_DNA"/>
</dbReference>
<dbReference type="eggNOG" id="ENOG502QQ8U">
    <property type="taxonomic scope" value="Eukaryota"/>
</dbReference>
<evidence type="ECO:0000256" key="6">
    <source>
        <dbReference type="ARBA" id="ARBA00022714"/>
    </source>
</evidence>
<evidence type="ECO:0000256" key="1">
    <source>
        <dbReference type="ARBA" id="ARBA00004229"/>
    </source>
</evidence>
<evidence type="ECO:0000256" key="5">
    <source>
        <dbReference type="ARBA" id="ARBA00022692"/>
    </source>
</evidence>
<dbReference type="GO" id="GO:0016020">
    <property type="term" value="C:membrane"/>
    <property type="evidence" value="ECO:0007669"/>
    <property type="project" value="UniProtKB-SubCell"/>
</dbReference>
<dbReference type="GO" id="GO:0010277">
    <property type="term" value="F:chlorophyllide a oxygenase activity"/>
    <property type="evidence" value="ECO:0007669"/>
    <property type="project" value="InterPro"/>
</dbReference>
<feature type="domain" description="Rieske" evidence="15">
    <location>
        <begin position="87"/>
        <end position="197"/>
    </location>
</feature>
<evidence type="ECO:0000256" key="3">
    <source>
        <dbReference type="ARBA" id="ARBA00022528"/>
    </source>
</evidence>
<keyword evidence="13" id="KW-0472">Membrane</keyword>
<accession>E1ZCV7</accession>
<dbReference type="InterPro" id="IPR017941">
    <property type="entry name" value="Rieske_2Fe-2S"/>
</dbReference>
<dbReference type="GeneID" id="17355805"/>
<dbReference type="Gene3D" id="3.90.380.10">
    <property type="entry name" value="Naphthalene 1,2-dioxygenase Alpha Subunit, Chain A, domain 1"/>
    <property type="match status" value="1"/>
</dbReference>
<dbReference type="InParanoid" id="E1ZCV7"/>
<name>E1ZCV7_CHLVA</name>
<keyword evidence="10" id="KW-0560">Oxidoreductase</keyword>
<evidence type="ECO:0000256" key="12">
    <source>
        <dbReference type="ARBA" id="ARBA00023014"/>
    </source>
</evidence>
<dbReference type="InterPro" id="IPR036922">
    <property type="entry name" value="Rieske_2Fe-2S_sf"/>
</dbReference>
<dbReference type="PANTHER" id="PTHR21266:SF32">
    <property type="entry name" value="CHOLESTEROL 7-DESATURASE NVD"/>
    <property type="match status" value="1"/>
</dbReference>
<dbReference type="SUPFAM" id="SSF50022">
    <property type="entry name" value="ISP domain"/>
    <property type="match status" value="1"/>
</dbReference>
<dbReference type="OMA" id="PCHAPSK"/>
<evidence type="ECO:0000256" key="14">
    <source>
        <dbReference type="SAM" id="MobiDB-lite"/>
    </source>
</evidence>
<feature type="region of interest" description="Disordered" evidence="14">
    <location>
        <begin position="25"/>
        <end position="74"/>
    </location>
</feature>
<dbReference type="InterPro" id="IPR013626">
    <property type="entry name" value="PaO"/>
</dbReference>
<gene>
    <name evidence="16" type="ORF">CHLNCDRAFT_51738</name>
</gene>
<dbReference type="OrthoDB" id="426882at2759"/>
<keyword evidence="4" id="KW-0934">Plastid</keyword>
<dbReference type="KEGG" id="cvr:CHLNCDRAFT_51738"/>
<evidence type="ECO:0000259" key="15">
    <source>
        <dbReference type="PROSITE" id="PS51296"/>
    </source>
</evidence>
<keyword evidence="9" id="KW-1133">Transmembrane helix</keyword>
<comment type="subcellular location">
    <subcellularLocation>
        <location evidence="2">Membrane</location>
    </subcellularLocation>
    <subcellularLocation>
        <location evidence="1">Plastid</location>
        <location evidence="1">Chloroplast</location>
    </subcellularLocation>
</comment>
<dbReference type="Gene3D" id="2.102.10.10">
    <property type="entry name" value="Rieske [2Fe-2S] iron-sulphur domain"/>
    <property type="match status" value="1"/>
</dbReference>
<dbReference type="Pfam" id="PF08417">
    <property type="entry name" value="PaO"/>
    <property type="match status" value="1"/>
</dbReference>
<dbReference type="GO" id="GO:0009507">
    <property type="term" value="C:chloroplast"/>
    <property type="evidence" value="ECO:0007669"/>
    <property type="project" value="UniProtKB-SubCell"/>
</dbReference>
<evidence type="ECO:0000313" key="16">
    <source>
        <dbReference type="EMBL" id="EFN56114.1"/>
    </source>
</evidence>
<dbReference type="STRING" id="554065.E1ZCV7"/>
<evidence type="ECO:0000256" key="8">
    <source>
        <dbReference type="ARBA" id="ARBA00022946"/>
    </source>
</evidence>
<evidence type="ECO:0000256" key="9">
    <source>
        <dbReference type="ARBA" id="ARBA00022989"/>
    </source>
</evidence>
<dbReference type="PROSITE" id="PS51296">
    <property type="entry name" value="RIESKE"/>
    <property type="match status" value="1"/>
</dbReference>
<dbReference type="PANTHER" id="PTHR21266">
    <property type="entry name" value="IRON-SULFUR DOMAIN CONTAINING PROTEIN"/>
    <property type="match status" value="1"/>
</dbReference>
<dbReference type="InterPro" id="IPR050584">
    <property type="entry name" value="Cholesterol_7-desaturase"/>
</dbReference>
<dbReference type="Proteomes" id="UP000008141">
    <property type="component" value="Unassembled WGS sequence"/>
</dbReference>
<feature type="compositionally biased region" description="Low complexity" evidence="14">
    <location>
        <begin position="64"/>
        <end position="74"/>
    </location>
</feature>
<keyword evidence="3" id="KW-0150">Chloroplast</keyword>
<keyword evidence="12" id="KW-0411">Iron-sulfur</keyword>
<evidence type="ECO:0000256" key="2">
    <source>
        <dbReference type="ARBA" id="ARBA00004370"/>
    </source>
</evidence>
<evidence type="ECO:0000256" key="10">
    <source>
        <dbReference type="ARBA" id="ARBA00023002"/>
    </source>
</evidence>
<keyword evidence="7" id="KW-0479">Metal-binding</keyword>
<keyword evidence="11" id="KW-0408">Iron</keyword>
<evidence type="ECO:0000313" key="17">
    <source>
        <dbReference type="Proteomes" id="UP000008141"/>
    </source>
</evidence>
<organism evidence="17">
    <name type="scientific">Chlorella variabilis</name>
    <name type="common">Green alga</name>
    <dbReference type="NCBI Taxonomy" id="554065"/>
    <lineage>
        <taxon>Eukaryota</taxon>
        <taxon>Viridiplantae</taxon>
        <taxon>Chlorophyta</taxon>
        <taxon>core chlorophytes</taxon>
        <taxon>Trebouxiophyceae</taxon>
        <taxon>Chlorellales</taxon>
        <taxon>Chlorellaceae</taxon>
        <taxon>Chlorella clade</taxon>
        <taxon>Chlorella</taxon>
    </lineage>
</organism>
<evidence type="ECO:0000256" key="11">
    <source>
        <dbReference type="ARBA" id="ARBA00023004"/>
    </source>
</evidence>
<keyword evidence="17" id="KW-1185">Reference proteome</keyword>
<proteinExistence type="predicted"/>
<protein>
    <recommendedName>
        <fullName evidence="15">Rieske domain-containing protein</fullName>
    </recommendedName>
</protein>
<keyword evidence="8" id="KW-0809">Transit peptide</keyword>
<dbReference type="GO" id="GO:0051537">
    <property type="term" value="F:2 iron, 2 sulfur cluster binding"/>
    <property type="evidence" value="ECO:0007669"/>
    <property type="project" value="UniProtKB-KW"/>
</dbReference>
<evidence type="ECO:0000256" key="13">
    <source>
        <dbReference type="ARBA" id="ARBA00023136"/>
    </source>
</evidence>
<evidence type="ECO:0000256" key="4">
    <source>
        <dbReference type="ARBA" id="ARBA00022640"/>
    </source>
</evidence>